<dbReference type="AlphaFoldDB" id="A0A074JUN2"/>
<protein>
    <submittedName>
        <fullName evidence="1">Uncharacterized protein</fullName>
    </submittedName>
</protein>
<comment type="caution">
    <text evidence="1">The sequence shown here is derived from an EMBL/GenBank/DDBJ whole genome shotgun (WGS) entry which is preliminary data.</text>
</comment>
<gene>
    <name evidence="1" type="ORF">DT23_14245</name>
</gene>
<dbReference type="Proteomes" id="UP000027471">
    <property type="component" value="Unassembled WGS sequence"/>
</dbReference>
<accession>A0A074JUN2</accession>
<organism evidence="1 2">
    <name type="scientific">Thioclava indica</name>
    <dbReference type="NCBI Taxonomy" id="1353528"/>
    <lineage>
        <taxon>Bacteria</taxon>
        <taxon>Pseudomonadati</taxon>
        <taxon>Pseudomonadota</taxon>
        <taxon>Alphaproteobacteria</taxon>
        <taxon>Rhodobacterales</taxon>
        <taxon>Paracoccaceae</taxon>
        <taxon>Thioclava</taxon>
    </lineage>
</organism>
<keyword evidence="2" id="KW-1185">Reference proteome</keyword>
<proteinExistence type="predicted"/>
<dbReference type="EMBL" id="AUNB01000022">
    <property type="protein sequence ID" value="KEO60154.1"/>
    <property type="molecule type" value="Genomic_DNA"/>
</dbReference>
<evidence type="ECO:0000313" key="2">
    <source>
        <dbReference type="Proteomes" id="UP000027471"/>
    </source>
</evidence>
<evidence type="ECO:0000313" key="1">
    <source>
        <dbReference type="EMBL" id="KEO60154.1"/>
    </source>
</evidence>
<name>A0A074JUN2_9RHOB</name>
<reference evidence="1 2" key="1">
    <citation type="journal article" date="2015" name="Antonie Van Leeuwenhoek">
        <title>Thioclava indica sp. nov., isolated from surface seawater of the Indian Ocean.</title>
        <authorList>
            <person name="Liu Y."/>
            <person name="Lai Q."/>
            <person name="Du J."/>
            <person name="Xu H."/>
            <person name="Jiang L."/>
            <person name="Shao Z."/>
        </authorList>
    </citation>
    <scope>NUCLEOTIDE SEQUENCE [LARGE SCALE GENOMIC DNA]</scope>
    <source>
        <strain evidence="1 2">DT23-4</strain>
    </source>
</reference>
<sequence>MARRDKSLRKGQNDMSAVSKTVWKIWRKAPKI</sequence>
<dbReference type="STRING" id="1353528.DT23_14245"/>